<dbReference type="AlphaFoldDB" id="A0A809RUY4"/>
<evidence type="ECO:0000313" key="1">
    <source>
        <dbReference type="EMBL" id="BBO19996.1"/>
    </source>
</evidence>
<sequence>MKFTKYFEAMRERPDRQAIDVEWINRVVDQPEREAIQHDGRIRRWSAIPEAGGKYLRVVLLPDGETVHNAGLTGALSLRARRMMALAAISLGTLPG</sequence>
<dbReference type="KEGG" id="ddz:DSYM_06950"/>
<dbReference type="EMBL" id="AP021857">
    <property type="protein sequence ID" value="BBO19996.1"/>
    <property type="molecule type" value="Genomic_DNA"/>
</dbReference>
<evidence type="ECO:0000313" key="2">
    <source>
        <dbReference type="Proteomes" id="UP000662914"/>
    </source>
</evidence>
<dbReference type="Proteomes" id="UP000662914">
    <property type="component" value="Chromosome"/>
</dbReference>
<reference evidence="1" key="1">
    <citation type="journal article" name="DNA Res.">
        <title>The physiological potential of anammox bacteria as revealed by their core genome structure.</title>
        <authorList>
            <person name="Okubo T."/>
            <person name="Toyoda A."/>
            <person name="Fukuhara K."/>
            <person name="Uchiyama I."/>
            <person name="Harigaya Y."/>
            <person name="Kuroiwa M."/>
            <person name="Suzuki T."/>
            <person name="Murakami Y."/>
            <person name="Suwa Y."/>
            <person name="Takami H."/>
        </authorList>
    </citation>
    <scope>NUCLEOTIDE SEQUENCE</scope>
    <source>
        <strain evidence="1">317325-3</strain>
    </source>
</reference>
<gene>
    <name evidence="1" type="ORF">DSYM_06950</name>
</gene>
<name>A0A809RUY4_9PROT</name>
<protein>
    <submittedName>
        <fullName evidence="1">Uncharacterized protein</fullName>
    </submittedName>
</protein>
<accession>A0A809RUY4</accession>
<proteinExistence type="predicted"/>
<organism evidence="1 2">
    <name type="scientific">Candidatus Desulfobacillus denitrificans</name>
    <dbReference type="NCBI Taxonomy" id="2608985"/>
    <lineage>
        <taxon>Bacteria</taxon>
        <taxon>Pseudomonadati</taxon>
        <taxon>Pseudomonadota</taxon>
        <taxon>Betaproteobacteria</taxon>
        <taxon>Candidatus Desulfobacillus</taxon>
    </lineage>
</organism>